<feature type="domain" description="Enoyl reductase (ER)" evidence="2">
    <location>
        <begin position="18"/>
        <end position="337"/>
    </location>
</feature>
<dbReference type="AlphaFoldDB" id="A0A8H8RMJ8"/>
<organism evidence="3 4">
    <name type="scientific">Lachnellula subtilissima</name>
    <dbReference type="NCBI Taxonomy" id="602034"/>
    <lineage>
        <taxon>Eukaryota</taxon>
        <taxon>Fungi</taxon>
        <taxon>Dikarya</taxon>
        <taxon>Ascomycota</taxon>
        <taxon>Pezizomycotina</taxon>
        <taxon>Leotiomycetes</taxon>
        <taxon>Helotiales</taxon>
        <taxon>Lachnaceae</taxon>
        <taxon>Lachnellula</taxon>
    </lineage>
</organism>
<dbReference type="InterPro" id="IPR011032">
    <property type="entry name" value="GroES-like_sf"/>
</dbReference>
<keyword evidence="4" id="KW-1185">Reference proteome</keyword>
<dbReference type="InterPro" id="IPR036291">
    <property type="entry name" value="NAD(P)-bd_dom_sf"/>
</dbReference>
<protein>
    <submittedName>
        <fullName evidence="3">Putative NADP-dependent oxidoreductase</fullName>
    </submittedName>
</protein>
<dbReference type="OrthoDB" id="809632at2759"/>
<dbReference type="InterPro" id="IPR020843">
    <property type="entry name" value="ER"/>
</dbReference>
<dbReference type="InterPro" id="IPR041694">
    <property type="entry name" value="ADH_N_2"/>
</dbReference>
<proteinExistence type="predicted"/>
<keyword evidence="1" id="KW-0560">Oxidoreductase</keyword>
<dbReference type="InterPro" id="IPR045010">
    <property type="entry name" value="MDR_fam"/>
</dbReference>
<reference evidence="3 4" key="1">
    <citation type="submission" date="2018-05" db="EMBL/GenBank/DDBJ databases">
        <title>Genome sequencing and assembly of the regulated plant pathogen Lachnellula willkommii and related sister species for the development of diagnostic species identification markers.</title>
        <authorList>
            <person name="Giroux E."/>
            <person name="Bilodeau G."/>
        </authorList>
    </citation>
    <scope>NUCLEOTIDE SEQUENCE [LARGE SCALE GENOMIC DNA]</scope>
    <source>
        <strain evidence="3 4">CBS 197.66</strain>
    </source>
</reference>
<evidence type="ECO:0000256" key="1">
    <source>
        <dbReference type="ARBA" id="ARBA00023002"/>
    </source>
</evidence>
<dbReference type="Pfam" id="PF00107">
    <property type="entry name" value="ADH_zinc_N"/>
    <property type="match status" value="1"/>
</dbReference>
<dbReference type="CDD" id="cd05288">
    <property type="entry name" value="PGDH"/>
    <property type="match status" value="1"/>
</dbReference>
<dbReference type="Proteomes" id="UP000462212">
    <property type="component" value="Unassembled WGS sequence"/>
</dbReference>
<dbReference type="Pfam" id="PF16884">
    <property type="entry name" value="ADH_N_2"/>
    <property type="match status" value="1"/>
</dbReference>
<dbReference type="SUPFAM" id="SSF50129">
    <property type="entry name" value="GroES-like"/>
    <property type="match status" value="1"/>
</dbReference>
<dbReference type="PANTHER" id="PTHR43205:SF42">
    <property type="entry name" value="ALCOHOL DEHYDROGENASE, ZINC-CONTAINING (AFU_ORTHOLOGUE AFUA_7G04530)"/>
    <property type="match status" value="1"/>
</dbReference>
<name>A0A8H8RMJ8_9HELO</name>
<dbReference type="Gene3D" id="3.40.50.720">
    <property type="entry name" value="NAD(P)-binding Rossmann-like Domain"/>
    <property type="match status" value="1"/>
</dbReference>
<dbReference type="SMART" id="SM00829">
    <property type="entry name" value="PKS_ER"/>
    <property type="match status" value="1"/>
</dbReference>
<accession>A0A8H8RMJ8</accession>
<evidence type="ECO:0000313" key="3">
    <source>
        <dbReference type="EMBL" id="TVY38318.1"/>
    </source>
</evidence>
<dbReference type="SUPFAM" id="SSF51735">
    <property type="entry name" value="NAD(P)-binding Rossmann-fold domains"/>
    <property type="match status" value="1"/>
</dbReference>
<comment type="caution">
    <text evidence="3">The sequence shown here is derived from an EMBL/GenBank/DDBJ whole genome shotgun (WGS) entry which is preliminary data.</text>
</comment>
<gene>
    <name evidence="3" type="primary">yfmJ</name>
    <name evidence="3" type="ORF">LSUB1_G004388</name>
</gene>
<sequence>MSQSTYQTVVLAARPKASIIPNETFSIKSNPIITEAALKDGQILVETLYLSLDPAMRGWLNDTRSYMPPVQIGEKMRGAAICKVLASKATSYSGGGYVQSNVGWTEIAIVDANDPTTKPLSVPEGGKLTDTLGALGPTGLTAYFGMIDIGKVKAGDFVVVSGAAGATGSVACQIAKLKGAKVLGIAGSDEKVAWLKEFCDDALNYKAADFAKQFKAKTPDLIDVFYDNVGGEVLELALSRAKMFSRFVMCGAISQYNSAEAKGPKNLSMVIAMRIRMQGFLVFDYAPQFAAAGKELAQWLAEGKLKRKETIIKGGLPAAPGALLELYNGVNTGKLLVEIKADEGTGSKL</sequence>
<dbReference type="Gene3D" id="3.90.180.10">
    <property type="entry name" value="Medium-chain alcohol dehydrogenases, catalytic domain"/>
    <property type="match status" value="1"/>
</dbReference>
<dbReference type="PANTHER" id="PTHR43205">
    <property type="entry name" value="PROSTAGLANDIN REDUCTASE"/>
    <property type="match status" value="1"/>
</dbReference>
<dbReference type="GO" id="GO:0016628">
    <property type="term" value="F:oxidoreductase activity, acting on the CH-CH group of donors, NAD or NADP as acceptor"/>
    <property type="evidence" value="ECO:0007669"/>
    <property type="project" value="InterPro"/>
</dbReference>
<evidence type="ECO:0000313" key="4">
    <source>
        <dbReference type="Proteomes" id="UP000462212"/>
    </source>
</evidence>
<dbReference type="EMBL" id="QGMJ01000292">
    <property type="protein sequence ID" value="TVY38318.1"/>
    <property type="molecule type" value="Genomic_DNA"/>
</dbReference>
<dbReference type="InterPro" id="IPR013149">
    <property type="entry name" value="ADH-like_C"/>
</dbReference>
<dbReference type="FunFam" id="3.40.50.720:FF:000121">
    <property type="entry name" value="Prostaglandin reductase 2"/>
    <property type="match status" value="1"/>
</dbReference>
<evidence type="ECO:0000259" key="2">
    <source>
        <dbReference type="SMART" id="SM00829"/>
    </source>
</evidence>